<accession>A0A1G6WXG8</accession>
<dbReference type="AlphaFoldDB" id="A0A1G6WXG8"/>
<evidence type="ECO:0000256" key="1">
    <source>
        <dbReference type="SAM" id="SignalP"/>
    </source>
</evidence>
<reference evidence="2 3" key="1">
    <citation type="submission" date="2016-10" db="EMBL/GenBank/DDBJ databases">
        <authorList>
            <person name="de Groot N.N."/>
        </authorList>
    </citation>
    <scope>NUCLEOTIDE SEQUENCE [LARGE SCALE GENOMIC DNA]</scope>
    <source>
        <strain evidence="2 3">CGMCC 4.6858</strain>
    </source>
</reference>
<dbReference type="OrthoDB" id="3785124at2"/>
<name>A0A1G6WXG8_9ACTN</name>
<dbReference type="Proteomes" id="UP000199034">
    <property type="component" value="Unassembled WGS sequence"/>
</dbReference>
<gene>
    <name evidence="2" type="ORF">SAMN05421872_11093</name>
</gene>
<proteinExistence type="predicted"/>
<dbReference type="RefSeq" id="WP_090859343.1">
    <property type="nucleotide sequence ID" value="NZ_FMZM01000010.1"/>
</dbReference>
<feature type="signal peptide" evidence="1">
    <location>
        <begin position="1"/>
        <end position="16"/>
    </location>
</feature>
<organism evidence="2 3">
    <name type="scientific">Nocardioides lianchengensis</name>
    <dbReference type="NCBI Taxonomy" id="1045774"/>
    <lineage>
        <taxon>Bacteria</taxon>
        <taxon>Bacillati</taxon>
        <taxon>Actinomycetota</taxon>
        <taxon>Actinomycetes</taxon>
        <taxon>Propionibacteriales</taxon>
        <taxon>Nocardioidaceae</taxon>
        <taxon>Nocardioides</taxon>
    </lineage>
</organism>
<protein>
    <recommendedName>
        <fullName evidence="4">Lipoprotein</fullName>
    </recommendedName>
</protein>
<evidence type="ECO:0008006" key="4">
    <source>
        <dbReference type="Google" id="ProtNLM"/>
    </source>
</evidence>
<feature type="chain" id="PRO_5039716212" description="Lipoprotein" evidence="1">
    <location>
        <begin position="17"/>
        <end position="246"/>
    </location>
</feature>
<dbReference type="STRING" id="1045774.SAMN05421872_11093"/>
<evidence type="ECO:0000313" key="2">
    <source>
        <dbReference type="EMBL" id="SDD70551.1"/>
    </source>
</evidence>
<sequence length="246" mass="25221">MALALTALVASLAGCAQLTGADADVADPAAGTTGSTEVLATQEWGELDGLVSVLVRNDGDRTLRRATAVVTAVDERGVTLASSAVQSARGDCCTVLDLPPGTTYGLYFDTQVDPAAIADVEVRYRDVSWANDETISSVTAESVGIRGSAEGTVVLADVTPAGTAVDVATVQATLARPDGTFLAVVSGRWHCFPADQVQRIEMELLHPVPAGTTVTGVQVLPIRPPNAATDYVDEATPVAEGCADGP</sequence>
<evidence type="ECO:0000313" key="3">
    <source>
        <dbReference type="Proteomes" id="UP000199034"/>
    </source>
</evidence>
<dbReference type="EMBL" id="FMZM01000010">
    <property type="protein sequence ID" value="SDD70551.1"/>
    <property type="molecule type" value="Genomic_DNA"/>
</dbReference>
<keyword evidence="3" id="KW-1185">Reference proteome</keyword>
<keyword evidence="1" id="KW-0732">Signal</keyword>